<feature type="transmembrane region" description="Helical" evidence="5">
    <location>
        <begin position="66"/>
        <end position="83"/>
    </location>
</feature>
<feature type="transmembrane region" description="Helical" evidence="5">
    <location>
        <begin position="318"/>
        <end position="338"/>
    </location>
</feature>
<name>A0A0G0QS62_9BACT</name>
<dbReference type="PANTHER" id="PTHR37422:SF13">
    <property type="entry name" value="LIPOPOLYSACCHARIDE BIOSYNTHESIS PROTEIN PA4999-RELATED"/>
    <property type="match status" value="1"/>
</dbReference>
<dbReference type="GO" id="GO:0016020">
    <property type="term" value="C:membrane"/>
    <property type="evidence" value="ECO:0007669"/>
    <property type="project" value="UniProtKB-SubCell"/>
</dbReference>
<organism evidence="7 8">
    <name type="scientific">Candidatus Woesebacteria bacterium GW2011_GWA1_39_21b</name>
    <dbReference type="NCBI Taxonomy" id="1618551"/>
    <lineage>
        <taxon>Bacteria</taxon>
        <taxon>Candidatus Woeseibacteriota</taxon>
    </lineage>
</organism>
<feature type="transmembrane region" description="Helical" evidence="5">
    <location>
        <begin position="39"/>
        <end position="59"/>
    </location>
</feature>
<evidence type="ECO:0000256" key="3">
    <source>
        <dbReference type="ARBA" id="ARBA00022989"/>
    </source>
</evidence>
<feature type="domain" description="O-antigen ligase-related" evidence="6">
    <location>
        <begin position="200"/>
        <end position="334"/>
    </location>
</feature>
<evidence type="ECO:0000259" key="6">
    <source>
        <dbReference type="Pfam" id="PF04932"/>
    </source>
</evidence>
<keyword evidence="3 5" id="KW-1133">Transmembrane helix</keyword>
<dbReference type="InterPro" id="IPR051533">
    <property type="entry name" value="WaaL-like"/>
</dbReference>
<keyword evidence="4 5" id="KW-0472">Membrane</keyword>
<dbReference type="Pfam" id="PF04932">
    <property type="entry name" value="Wzy_C"/>
    <property type="match status" value="1"/>
</dbReference>
<sequence>MEQTLVKPEKRLEKVREYLLFTYLAIFPLGQLLKFRVSLINFSLPLHLADIIIVIFALTNLFGKKSGFFWIPIFSYIFSFTIFKPYQLIVGGLYLLRLIFYVQFSTSVYKLVKDQKIKKDLLFDSLLSISFFIGFYGLLQYFLYPDIRGMTILGWDDHLYRLVSTFLDPGFTAIFLVFGFLVSFSKFLEGKGKRFLAICTFLTLSLALTYSRAGYLAFISGSLALLALYKKITKIVPIIVIFVIILLFIPNYGSEGVRLGRTKSIVARIVSYQEGFSIFKESPVFGVGYNNLCVAKEKFLGQPVNFESHACSGVESGLLTILATTGMMGSIIFVYLLIKRLPLMPQNMYGKTLFSVMVSLLTHNFFINSIFYPWVMGYIGVLIAITSRSKRDA</sequence>
<evidence type="ECO:0000256" key="5">
    <source>
        <dbReference type="SAM" id="Phobius"/>
    </source>
</evidence>
<evidence type="ECO:0000256" key="4">
    <source>
        <dbReference type="ARBA" id="ARBA00023136"/>
    </source>
</evidence>
<accession>A0A0G0QS62</accession>
<feature type="transmembrane region" description="Helical" evidence="5">
    <location>
        <begin position="235"/>
        <end position="253"/>
    </location>
</feature>
<dbReference type="InterPro" id="IPR007016">
    <property type="entry name" value="O-antigen_ligase-rel_domated"/>
</dbReference>
<feature type="transmembrane region" description="Helical" evidence="5">
    <location>
        <begin position="196"/>
        <end position="229"/>
    </location>
</feature>
<reference evidence="7 8" key="1">
    <citation type="journal article" date="2015" name="Nature">
        <title>rRNA introns, odd ribosomes, and small enigmatic genomes across a large radiation of phyla.</title>
        <authorList>
            <person name="Brown C.T."/>
            <person name="Hug L.A."/>
            <person name="Thomas B.C."/>
            <person name="Sharon I."/>
            <person name="Castelle C.J."/>
            <person name="Singh A."/>
            <person name="Wilkins M.J."/>
            <person name="Williams K.H."/>
            <person name="Banfield J.F."/>
        </authorList>
    </citation>
    <scope>NUCLEOTIDE SEQUENCE [LARGE SCALE GENOMIC DNA]</scope>
</reference>
<proteinExistence type="predicted"/>
<dbReference type="EMBL" id="LBWQ01000022">
    <property type="protein sequence ID" value="KKR13200.1"/>
    <property type="molecule type" value="Genomic_DNA"/>
</dbReference>
<protein>
    <recommendedName>
        <fullName evidence="6">O-antigen ligase-related domain-containing protein</fullName>
    </recommendedName>
</protein>
<keyword evidence="2 5" id="KW-0812">Transmembrane</keyword>
<evidence type="ECO:0000256" key="2">
    <source>
        <dbReference type="ARBA" id="ARBA00022692"/>
    </source>
</evidence>
<evidence type="ECO:0000313" key="7">
    <source>
        <dbReference type="EMBL" id="KKR13200.1"/>
    </source>
</evidence>
<feature type="transmembrane region" description="Helical" evidence="5">
    <location>
        <begin position="365"/>
        <end position="385"/>
    </location>
</feature>
<feature type="transmembrane region" description="Helical" evidence="5">
    <location>
        <begin position="163"/>
        <end position="184"/>
    </location>
</feature>
<dbReference type="AlphaFoldDB" id="A0A0G0QS62"/>
<comment type="subcellular location">
    <subcellularLocation>
        <location evidence="1">Membrane</location>
        <topology evidence="1">Multi-pass membrane protein</topology>
    </subcellularLocation>
</comment>
<feature type="transmembrane region" description="Helical" evidence="5">
    <location>
        <begin position="121"/>
        <end position="143"/>
    </location>
</feature>
<feature type="transmembrane region" description="Helical" evidence="5">
    <location>
        <begin position="89"/>
        <end position="109"/>
    </location>
</feature>
<evidence type="ECO:0000313" key="8">
    <source>
        <dbReference type="Proteomes" id="UP000034690"/>
    </source>
</evidence>
<dbReference type="PANTHER" id="PTHR37422">
    <property type="entry name" value="TEICHURONIC ACID BIOSYNTHESIS PROTEIN TUAE"/>
    <property type="match status" value="1"/>
</dbReference>
<gene>
    <name evidence="7" type="ORF">UT40_C0022G0013</name>
</gene>
<dbReference type="Proteomes" id="UP000034690">
    <property type="component" value="Unassembled WGS sequence"/>
</dbReference>
<evidence type="ECO:0000256" key="1">
    <source>
        <dbReference type="ARBA" id="ARBA00004141"/>
    </source>
</evidence>
<comment type="caution">
    <text evidence="7">The sequence shown here is derived from an EMBL/GenBank/DDBJ whole genome shotgun (WGS) entry which is preliminary data.</text>
</comment>